<dbReference type="NCBIfam" id="TIGR04056">
    <property type="entry name" value="OMP_RagA_SusC"/>
    <property type="match status" value="1"/>
</dbReference>
<comment type="subcellular location">
    <subcellularLocation>
        <location evidence="1 8">Cell outer membrane</location>
        <topology evidence="1 8">Multi-pass membrane protein</topology>
    </subcellularLocation>
</comment>
<evidence type="ECO:0000256" key="8">
    <source>
        <dbReference type="PROSITE-ProRule" id="PRU01360"/>
    </source>
</evidence>
<dbReference type="Gene3D" id="2.40.170.20">
    <property type="entry name" value="TonB-dependent receptor, beta-barrel domain"/>
    <property type="match status" value="1"/>
</dbReference>
<keyword evidence="11" id="KW-1185">Reference proteome</keyword>
<name>A0A437MXQ4_9SPHI</name>
<dbReference type="InterPro" id="IPR012910">
    <property type="entry name" value="Plug_dom"/>
</dbReference>
<keyword evidence="6 8" id="KW-0472">Membrane</keyword>
<evidence type="ECO:0000256" key="7">
    <source>
        <dbReference type="ARBA" id="ARBA00023237"/>
    </source>
</evidence>
<comment type="similarity">
    <text evidence="8">Belongs to the TonB-dependent receptor family.</text>
</comment>
<dbReference type="Gene3D" id="2.60.40.1120">
    <property type="entry name" value="Carboxypeptidase-like, regulatory domain"/>
    <property type="match status" value="1"/>
</dbReference>
<dbReference type="InterPro" id="IPR023997">
    <property type="entry name" value="TonB-dep_OMP_SusC/RagA_CS"/>
</dbReference>
<dbReference type="EMBL" id="SACK01000001">
    <property type="protein sequence ID" value="RVU02427.1"/>
    <property type="molecule type" value="Genomic_DNA"/>
</dbReference>
<dbReference type="Proteomes" id="UP000282759">
    <property type="component" value="Unassembled WGS sequence"/>
</dbReference>
<dbReference type="PANTHER" id="PTHR30069:SF29">
    <property type="entry name" value="HEMOGLOBIN AND HEMOGLOBIN-HAPTOGLOBIN-BINDING PROTEIN 1-RELATED"/>
    <property type="match status" value="1"/>
</dbReference>
<evidence type="ECO:0000256" key="5">
    <source>
        <dbReference type="ARBA" id="ARBA00022729"/>
    </source>
</evidence>
<dbReference type="OrthoDB" id="9768177at2"/>
<accession>A0A437MXQ4</accession>
<keyword evidence="5" id="KW-0732">Signal</keyword>
<protein>
    <submittedName>
        <fullName evidence="10">TonB-dependent receptor</fullName>
    </submittedName>
</protein>
<dbReference type="NCBIfam" id="TIGR04057">
    <property type="entry name" value="SusC_RagA_signa"/>
    <property type="match status" value="1"/>
</dbReference>
<dbReference type="SUPFAM" id="SSF49464">
    <property type="entry name" value="Carboxypeptidase regulatory domain-like"/>
    <property type="match status" value="1"/>
</dbReference>
<dbReference type="InterPro" id="IPR008969">
    <property type="entry name" value="CarboxyPept-like_regulatory"/>
</dbReference>
<evidence type="ECO:0000313" key="10">
    <source>
        <dbReference type="EMBL" id="RVU02427.1"/>
    </source>
</evidence>
<dbReference type="Pfam" id="PF13715">
    <property type="entry name" value="CarbopepD_reg_2"/>
    <property type="match status" value="1"/>
</dbReference>
<gene>
    <name evidence="10" type="ORF">EOD41_00360</name>
</gene>
<dbReference type="PANTHER" id="PTHR30069">
    <property type="entry name" value="TONB-DEPENDENT OUTER MEMBRANE RECEPTOR"/>
    <property type="match status" value="1"/>
</dbReference>
<dbReference type="GO" id="GO:0015344">
    <property type="term" value="F:siderophore uptake transmembrane transporter activity"/>
    <property type="evidence" value="ECO:0007669"/>
    <property type="project" value="TreeGrafter"/>
</dbReference>
<keyword evidence="10" id="KW-0675">Receptor</keyword>
<sequence>MKKNLRHAGGGSRSKQSPCPWGVFSRVNVRFLIYSLAFLLISLQASAQNISISGIVTGDDGLSVPGVNVTVKGTTTGITTDANGKYVLSAPGDATLVFSFIGYTNQEVQVNNRTTINIKMSSNTTTLNEVVVVGYGTQQKKDLTGAVSVVKTKDIQKRQATTIAEAMQGLASGIKVRGGGQPGSEAQIQVRGLKNFSNTNPLYVIDGMITTANRDFNPNDVESIQILKDASAAAIYGSRAANGVVIITTKKGRQGPMKVEFSGKSSFQTIPRYDLAETDEFARLNFMAYDNANVQHQDLDLNNNTDWQDVTYRTGNIQDYNMNFSGGSESGNYFVSAGYFGNKGTVISTDFDRLSLRVNTQGRKGIFTIGENLAISRAKTNEMSGNPIIDVIRLLPTIPVYDPANPGGYGYGNEAKARTFATNPVAIADLEDRINENTRIRGNLFAELQFLPWLKYRLNLGLDNSNDHYKYFRKEGNWTLNQAYDPAIANENRAESINGLVENTLTFNKTFGKHVINAVAGQSYQRINYAQIWGTKRNILFNPSIGQYYDVLDQGNEPQTGGFRWREDLISYFGRVEYSFNDKYLFNAVFRSDGSSKFGPNYKFGHFPSFSGAWRISKEDFFKVDWINDLKLRASYGTLGSNNINQYEYLAFINTFSTAAFGTGQTTQTGATQVQLANPDLRWETLQQQNYGFDATILDNKLTISAEYFISKTKDVLIAYPLLLSTGNDGGNPRVNGVSLNNRGFEISANYRNDSNPLKYGVGFNLTTLNNKVTDLGYNKNKTYVGNTVTEEGQPIGMWYVLQTDGLFQSQSDVDNYKNAEGKTIQPNAKPGDIRFKDNNGDGQITNDDKVVVGSPWADYEIGLNFNASYKGFEFSMDWFGSFGAKVFNGPRSVIERFDDNSNYPAGIQPWTPENPNTTTPRAYYGSTLNSRGDTDRWLENGSFARMKYIGLTYNLPTEWTKKIGFERAQITISGQNLITITKYTGLDPEFSNGSIFEKGYDFGAFPNLKTYSVGLNFGF</sequence>
<evidence type="ECO:0000313" key="11">
    <source>
        <dbReference type="Proteomes" id="UP000282759"/>
    </source>
</evidence>
<keyword evidence="3 8" id="KW-1134">Transmembrane beta strand</keyword>
<evidence type="ECO:0000256" key="1">
    <source>
        <dbReference type="ARBA" id="ARBA00004571"/>
    </source>
</evidence>
<evidence type="ECO:0000256" key="3">
    <source>
        <dbReference type="ARBA" id="ARBA00022452"/>
    </source>
</evidence>
<keyword evidence="4 8" id="KW-0812">Transmembrane</keyword>
<dbReference type="PROSITE" id="PS52016">
    <property type="entry name" value="TONB_DEPENDENT_REC_3"/>
    <property type="match status" value="1"/>
</dbReference>
<dbReference type="AlphaFoldDB" id="A0A437MXQ4"/>
<comment type="caution">
    <text evidence="10">The sequence shown here is derived from an EMBL/GenBank/DDBJ whole genome shotgun (WGS) entry which is preliminary data.</text>
</comment>
<dbReference type="InterPro" id="IPR037066">
    <property type="entry name" value="Plug_dom_sf"/>
</dbReference>
<evidence type="ECO:0000256" key="4">
    <source>
        <dbReference type="ARBA" id="ARBA00022692"/>
    </source>
</evidence>
<dbReference type="Pfam" id="PF07715">
    <property type="entry name" value="Plug"/>
    <property type="match status" value="1"/>
</dbReference>
<dbReference type="GO" id="GO:0044718">
    <property type="term" value="P:siderophore transmembrane transport"/>
    <property type="evidence" value="ECO:0007669"/>
    <property type="project" value="TreeGrafter"/>
</dbReference>
<dbReference type="GO" id="GO:0009279">
    <property type="term" value="C:cell outer membrane"/>
    <property type="evidence" value="ECO:0007669"/>
    <property type="project" value="UniProtKB-SubCell"/>
</dbReference>
<keyword evidence="7 8" id="KW-0998">Cell outer membrane</keyword>
<organism evidence="10 11">
    <name type="scientific">Mucilaginibacter limnophilus</name>
    <dbReference type="NCBI Taxonomy" id="1932778"/>
    <lineage>
        <taxon>Bacteria</taxon>
        <taxon>Pseudomonadati</taxon>
        <taxon>Bacteroidota</taxon>
        <taxon>Sphingobacteriia</taxon>
        <taxon>Sphingobacteriales</taxon>
        <taxon>Sphingobacteriaceae</taxon>
        <taxon>Mucilaginibacter</taxon>
    </lineage>
</organism>
<dbReference type="SUPFAM" id="SSF56935">
    <property type="entry name" value="Porins"/>
    <property type="match status" value="1"/>
</dbReference>
<dbReference type="Gene3D" id="2.170.130.10">
    <property type="entry name" value="TonB-dependent receptor, plug domain"/>
    <property type="match status" value="1"/>
</dbReference>
<dbReference type="InterPro" id="IPR036942">
    <property type="entry name" value="Beta-barrel_TonB_sf"/>
</dbReference>
<evidence type="ECO:0000256" key="2">
    <source>
        <dbReference type="ARBA" id="ARBA00022448"/>
    </source>
</evidence>
<reference evidence="10 11" key="1">
    <citation type="submission" date="2019-01" db="EMBL/GenBank/DDBJ databases">
        <authorList>
            <person name="Chen W.-M."/>
        </authorList>
    </citation>
    <scope>NUCLEOTIDE SEQUENCE [LARGE SCALE GENOMIC DNA]</scope>
    <source>
        <strain evidence="10 11">YBJ-36</strain>
    </source>
</reference>
<evidence type="ECO:0000256" key="6">
    <source>
        <dbReference type="ARBA" id="ARBA00023136"/>
    </source>
</evidence>
<proteinExistence type="inferred from homology"/>
<dbReference type="InterPro" id="IPR023996">
    <property type="entry name" value="TonB-dep_OMP_SusC/RagA"/>
</dbReference>
<evidence type="ECO:0000259" key="9">
    <source>
        <dbReference type="Pfam" id="PF07715"/>
    </source>
</evidence>
<dbReference type="RefSeq" id="WP_127702803.1">
    <property type="nucleotide sequence ID" value="NZ_SACK01000001.1"/>
</dbReference>
<dbReference type="InterPro" id="IPR039426">
    <property type="entry name" value="TonB-dep_rcpt-like"/>
</dbReference>
<keyword evidence="2 8" id="KW-0813">Transport</keyword>
<feature type="domain" description="TonB-dependent receptor plug" evidence="9">
    <location>
        <begin position="140"/>
        <end position="244"/>
    </location>
</feature>